<feature type="domain" description="Pseudouridine synthase RsuA/RluA-like" evidence="10">
    <location>
        <begin position="27"/>
        <end position="173"/>
    </location>
</feature>
<dbReference type="InterPro" id="IPR006145">
    <property type="entry name" value="PsdUridine_synth_RsuA/RluA"/>
</dbReference>
<proteinExistence type="inferred from homology"/>
<comment type="similarity">
    <text evidence="1 9">Belongs to the pseudouridine synthase RluA family.</text>
</comment>
<comment type="function">
    <text evidence="9">Responsible for synthesis of pseudouridine from uracil.</text>
</comment>
<dbReference type="EMBL" id="JACVXA010000106">
    <property type="protein sequence ID" value="MBE3640572.1"/>
    <property type="molecule type" value="Genomic_DNA"/>
</dbReference>
<sequence>MTPPFAPGTAPYDPPTDPLNILHHDAHVLVVEKPSGLLSVPGRGEHLADCLIARLRGPFPEVLLVHRLDRDTSGVMVFALSRHGQRHLGLQFEKRQVKKTYVARVHGEMAEAGGTVDLPLIVDWPNRPLQKVCHETGRKAVTDWTRLQAGEGESRVRLTPLTGRSHQLRVHMLALGHPILGDPFYATGAAADHPRLMLHAERLKFRDPEGGQGLSFSVPAPF</sequence>
<organism evidence="11 12">
    <name type="scientific">Mangrovicoccus algicola</name>
    <dbReference type="NCBI Taxonomy" id="2771008"/>
    <lineage>
        <taxon>Bacteria</taxon>
        <taxon>Pseudomonadati</taxon>
        <taxon>Pseudomonadota</taxon>
        <taxon>Alphaproteobacteria</taxon>
        <taxon>Rhodobacterales</taxon>
        <taxon>Paracoccaceae</taxon>
        <taxon>Mangrovicoccus</taxon>
    </lineage>
</organism>
<dbReference type="GO" id="GO:0003723">
    <property type="term" value="F:RNA binding"/>
    <property type="evidence" value="ECO:0007669"/>
    <property type="project" value="InterPro"/>
</dbReference>
<evidence type="ECO:0000313" key="12">
    <source>
        <dbReference type="Proteomes" id="UP000609121"/>
    </source>
</evidence>
<comment type="caution">
    <text evidence="11">The sequence shown here is derived from an EMBL/GenBank/DDBJ whole genome shotgun (WGS) entry which is preliminary data.</text>
</comment>
<dbReference type="Gene3D" id="3.30.2350.10">
    <property type="entry name" value="Pseudouridine synthase"/>
    <property type="match status" value="1"/>
</dbReference>
<evidence type="ECO:0000256" key="8">
    <source>
        <dbReference type="PIRSR" id="PIRSR606225-1"/>
    </source>
</evidence>
<dbReference type="InterPro" id="IPR006225">
    <property type="entry name" value="PsdUridine_synth_RluC/D"/>
</dbReference>
<evidence type="ECO:0000256" key="2">
    <source>
        <dbReference type="ARBA" id="ARBA00022552"/>
    </source>
</evidence>
<dbReference type="GO" id="GO:0160142">
    <property type="term" value="F:23S rRNA pseudouridine(746) synthase activity"/>
    <property type="evidence" value="ECO:0007669"/>
    <property type="project" value="UniProtKB-EC"/>
</dbReference>
<feature type="active site" evidence="8">
    <location>
        <position position="69"/>
    </location>
</feature>
<keyword evidence="2" id="KW-0698">rRNA processing</keyword>
<dbReference type="EC" id="5.4.99.-" evidence="9"/>
<dbReference type="Proteomes" id="UP000609121">
    <property type="component" value="Unassembled WGS sequence"/>
</dbReference>
<reference evidence="11" key="1">
    <citation type="submission" date="2020-09" db="EMBL/GenBank/DDBJ databases">
        <title>A novel bacterium of genus Mangrovicoccus, isolated from South China Sea.</title>
        <authorList>
            <person name="Huang H."/>
            <person name="Mo K."/>
            <person name="Hu Y."/>
        </authorList>
    </citation>
    <scope>NUCLEOTIDE SEQUENCE</scope>
    <source>
        <strain evidence="11">HB182678</strain>
    </source>
</reference>
<evidence type="ECO:0000256" key="7">
    <source>
        <dbReference type="ARBA" id="ARBA00037305"/>
    </source>
</evidence>
<dbReference type="RefSeq" id="WP_193186965.1">
    <property type="nucleotide sequence ID" value="NZ_JACVXA010000106.1"/>
</dbReference>
<dbReference type="CDD" id="cd02869">
    <property type="entry name" value="PseudoU_synth_RluA_like"/>
    <property type="match status" value="1"/>
</dbReference>
<dbReference type="AlphaFoldDB" id="A0A8J7CZ91"/>
<evidence type="ECO:0000256" key="6">
    <source>
        <dbReference type="ARBA" id="ARBA00036916"/>
    </source>
</evidence>
<dbReference type="PANTHER" id="PTHR21600:SF91">
    <property type="entry name" value="DUAL-SPECIFICITY RNA PSEUDOURIDINE SYNTHASE RLUA"/>
    <property type="match status" value="1"/>
</dbReference>
<dbReference type="NCBIfam" id="TIGR00005">
    <property type="entry name" value="rluA_subfam"/>
    <property type="match status" value="1"/>
</dbReference>
<dbReference type="PROSITE" id="PS01129">
    <property type="entry name" value="PSI_RLU"/>
    <property type="match status" value="1"/>
</dbReference>
<comment type="catalytic activity">
    <reaction evidence="5">
        <text>uridine(32) in tRNA = pseudouridine(32) in tRNA</text>
        <dbReference type="Rhea" id="RHEA:42544"/>
        <dbReference type="Rhea" id="RHEA-COMP:10107"/>
        <dbReference type="Rhea" id="RHEA-COMP:10108"/>
        <dbReference type="ChEBI" id="CHEBI:65314"/>
        <dbReference type="ChEBI" id="CHEBI:65315"/>
        <dbReference type="EC" id="5.4.99.28"/>
    </reaction>
</comment>
<gene>
    <name evidence="11" type="ORF">ICN82_20405</name>
</gene>
<comment type="catalytic activity">
    <reaction evidence="9">
        <text>a uridine in RNA = a pseudouridine in RNA</text>
        <dbReference type="Rhea" id="RHEA:48348"/>
        <dbReference type="Rhea" id="RHEA-COMP:12068"/>
        <dbReference type="Rhea" id="RHEA-COMP:12069"/>
        <dbReference type="ChEBI" id="CHEBI:65314"/>
        <dbReference type="ChEBI" id="CHEBI:65315"/>
    </reaction>
</comment>
<comment type="catalytic activity">
    <reaction evidence="6">
        <text>uridine(746) in 23S rRNA = pseudouridine(746) in 23S rRNA</text>
        <dbReference type="Rhea" id="RHEA:42548"/>
        <dbReference type="Rhea" id="RHEA-COMP:10109"/>
        <dbReference type="Rhea" id="RHEA-COMP:10110"/>
        <dbReference type="ChEBI" id="CHEBI:65314"/>
        <dbReference type="ChEBI" id="CHEBI:65315"/>
        <dbReference type="EC" id="5.4.99.29"/>
    </reaction>
</comment>
<evidence type="ECO:0000256" key="1">
    <source>
        <dbReference type="ARBA" id="ARBA00010876"/>
    </source>
</evidence>
<evidence type="ECO:0000256" key="3">
    <source>
        <dbReference type="ARBA" id="ARBA00022694"/>
    </source>
</evidence>
<evidence type="ECO:0000256" key="5">
    <source>
        <dbReference type="ARBA" id="ARBA00036184"/>
    </source>
</evidence>
<dbReference type="GO" id="GO:0000455">
    <property type="term" value="P:enzyme-directed rRNA pseudouridine synthesis"/>
    <property type="evidence" value="ECO:0007669"/>
    <property type="project" value="TreeGrafter"/>
</dbReference>
<protein>
    <recommendedName>
        <fullName evidence="9">Pseudouridine synthase</fullName>
        <ecNumber evidence="9">5.4.99.-</ecNumber>
    </recommendedName>
</protein>
<dbReference type="SUPFAM" id="SSF55120">
    <property type="entry name" value="Pseudouridine synthase"/>
    <property type="match status" value="1"/>
</dbReference>
<evidence type="ECO:0000256" key="4">
    <source>
        <dbReference type="ARBA" id="ARBA00023235"/>
    </source>
</evidence>
<keyword evidence="4 9" id="KW-0413">Isomerase</keyword>
<keyword evidence="3" id="KW-0819">tRNA processing</keyword>
<dbReference type="InterPro" id="IPR050188">
    <property type="entry name" value="RluA_PseudoU_synthase"/>
</dbReference>
<dbReference type="GO" id="GO:0008033">
    <property type="term" value="P:tRNA processing"/>
    <property type="evidence" value="ECO:0007669"/>
    <property type="project" value="UniProtKB-KW"/>
</dbReference>
<comment type="function">
    <text evidence="7">Dual specificity enzyme that catalyzes the synthesis of pseudouridine from uracil-746 in 23S ribosomal RNA and from uracil-32 in the anticodon stem and loop of transfer RNAs.</text>
</comment>
<dbReference type="Pfam" id="PF00849">
    <property type="entry name" value="PseudoU_synth_2"/>
    <property type="match status" value="1"/>
</dbReference>
<dbReference type="GO" id="GO:0160151">
    <property type="term" value="F:tRNA pseudouridine(32) synthase activity"/>
    <property type="evidence" value="ECO:0007669"/>
    <property type="project" value="UniProtKB-EC"/>
</dbReference>
<name>A0A8J7CZ91_9RHOB</name>
<accession>A0A8J7CZ91</accession>
<dbReference type="InterPro" id="IPR006224">
    <property type="entry name" value="PsdUridine_synth_RluA-like_CS"/>
</dbReference>
<keyword evidence="12" id="KW-1185">Reference proteome</keyword>
<dbReference type="PANTHER" id="PTHR21600">
    <property type="entry name" value="MITOCHONDRIAL RNA PSEUDOURIDINE SYNTHASE"/>
    <property type="match status" value="1"/>
</dbReference>
<dbReference type="InterPro" id="IPR020103">
    <property type="entry name" value="PsdUridine_synth_cat_dom_sf"/>
</dbReference>
<evidence type="ECO:0000313" key="11">
    <source>
        <dbReference type="EMBL" id="MBE3640572.1"/>
    </source>
</evidence>
<evidence type="ECO:0000259" key="10">
    <source>
        <dbReference type="Pfam" id="PF00849"/>
    </source>
</evidence>
<evidence type="ECO:0000256" key="9">
    <source>
        <dbReference type="RuleBase" id="RU362028"/>
    </source>
</evidence>